<accession>A0A4R4ZSN9</accession>
<keyword evidence="2" id="KW-1185">Reference proteome</keyword>
<name>A0A4R4ZSN9_9ACTN</name>
<comment type="caution">
    <text evidence="1">The sequence shown here is derived from an EMBL/GenBank/DDBJ whole genome shotgun (WGS) entry which is preliminary data.</text>
</comment>
<evidence type="ECO:0000313" key="2">
    <source>
        <dbReference type="Proteomes" id="UP000295124"/>
    </source>
</evidence>
<dbReference type="Proteomes" id="UP000295124">
    <property type="component" value="Unassembled WGS sequence"/>
</dbReference>
<sequence>MADFGFVPPNHRVRVWFGEHPIATFIGPKESAASYETGMQQRFASLRITNEPAPAVVDSNAADS</sequence>
<proteinExistence type="predicted"/>
<dbReference type="AlphaFoldDB" id="A0A4R4ZSN9"/>
<protein>
    <submittedName>
        <fullName evidence="1">Uncharacterized protein</fullName>
    </submittedName>
</protein>
<dbReference type="EMBL" id="SMKX01000009">
    <property type="protein sequence ID" value="TDD62063.1"/>
    <property type="molecule type" value="Genomic_DNA"/>
</dbReference>
<evidence type="ECO:0000313" key="1">
    <source>
        <dbReference type="EMBL" id="TDD62063.1"/>
    </source>
</evidence>
<dbReference type="RefSeq" id="WP_132166016.1">
    <property type="nucleotide sequence ID" value="NZ_SMKX01000009.1"/>
</dbReference>
<reference evidence="1 2" key="1">
    <citation type="submission" date="2019-03" db="EMBL/GenBank/DDBJ databases">
        <title>Draft genome sequences of novel Actinobacteria.</title>
        <authorList>
            <person name="Sahin N."/>
            <person name="Ay H."/>
            <person name="Saygin H."/>
        </authorList>
    </citation>
    <scope>NUCLEOTIDE SEQUENCE [LARGE SCALE GENOMIC DNA]</scope>
    <source>
        <strain evidence="1 2">JCM 13523</strain>
    </source>
</reference>
<gene>
    <name evidence="1" type="ORF">E1263_05480</name>
</gene>
<organism evidence="1 2">
    <name type="scientific">Kribbella antibiotica</name>
    <dbReference type="NCBI Taxonomy" id="190195"/>
    <lineage>
        <taxon>Bacteria</taxon>
        <taxon>Bacillati</taxon>
        <taxon>Actinomycetota</taxon>
        <taxon>Actinomycetes</taxon>
        <taxon>Propionibacteriales</taxon>
        <taxon>Kribbellaceae</taxon>
        <taxon>Kribbella</taxon>
    </lineage>
</organism>
<dbReference type="OrthoDB" id="3830719at2"/>